<dbReference type="EMBL" id="CP013189">
    <property type="protein sequence ID" value="ALO45003.1"/>
    <property type="molecule type" value="Genomic_DNA"/>
</dbReference>
<keyword evidence="1" id="KW-0813">Transport</keyword>
<dbReference type="GO" id="GO:0042597">
    <property type="term" value="C:periplasmic space"/>
    <property type="evidence" value="ECO:0007669"/>
    <property type="project" value="InterPro"/>
</dbReference>
<dbReference type="InterPro" id="IPR002321">
    <property type="entry name" value="Cyt_c_II"/>
</dbReference>
<dbReference type="RefSeq" id="WP_058020512.1">
    <property type="nucleotide sequence ID" value="NZ_CP013189.1"/>
</dbReference>
<feature type="binding site" description="axial binding residue" evidence="6">
    <location>
        <position position="153"/>
    </location>
    <ligand>
        <name>heme c</name>
        <dbReference type="ChEBI" id="CHEBI:61717"/>
    </ligand>
    <ligandPart>
        <name>Fe</name>
        <dbReference type="ChEBI" id="CHEBI:18248"/>
    </ligandPart>
</feature>
<dbReference type="OrthoDB" id="5520910at2"/>
<keyword evidence="8" id="KW-0732">Signal</keyword>
<gene>
    <name evidence="9" type="ORF">PS2015_312</name>
</gene>
<dbReference type="GO" id="GO:0005506">
    <property type="term" value="F:iron ion binding"/>
    <property type="evidence" value="ECO:0007669"/>
    <property type="project" value="InterPro"/>
</dbReference>
<dbReference type="KEGG" id="pspi:PS2015_312"/>
<dbReference type="InterPro" id="IPR010980">
    <property type="entry name" value="Cyt_c/b562"/>
</dbReference>
<evidence type="ECO:0000256" key="4">
    <source>
        <dbReference type="ARBA" id="ARBA00022982"/>
    </source>
</evidence>
<dbReference type="InterPro" id="IPR012127">
    <property type="entry name" value="Cyt_c_prime"/>
</dbReference>
<dbReference type="GO" id="GO:0022900">
    <property type="term" value="P:electron transport chain"/>
    <property type="evidence" value="ECO:0007669"/>
    <property type="project" value="InterPro"/>
</dbReference>
<evidence type="ECO:0000256" key="2">
    <source>
        <dbReference type="ARBA" id="ARBA00022617"/>
    </source>
</evidence>
<evidence type="ECO:0000313" key="10">
    <source>
        <dbReference type="Proteomes" id="UP000065641"/>
    </source>
</evidence>
<keyword evidence="2 7" id="KW-0349">Heme</keyword>
<keyword evidence="3 6" id="KW-0479">Metal-binding</keyword>
<sequence precursor="true">MLKKVSGTALIALASVVIMTASAQQDEPTPQELAAAATETRQAVFKLLAFNMGPIGGMARGAEFNAELAERNARRIAALAPMIPELFAANDTRQFSVETEALPVIWDNITDFQQKAMDLEAAANTFAEVASGGDRNQTIGAIRAFGATCGNCHREYRVD</sequence>
<dbReference type="STRING" id="1249552.PS2015_312"/>
<feature type="binding site" description="covalent" evidence="7">
    <location>
        <position position="152"/>
    </location>
    <ligand>
        <name>heme c</name>
        <dbReference type="ChEBI" id="CHEBI:61717"/>
    </ligand>
</feature>
<keyword evidence="10" id="KW-1185">Reference proteome</keyword>
<proteinExistence type="predicted"/>
<evidence type="ECO:0000313" key="9">
    <source>
        <dbReference type="EMBL" id="ALO45003.1"/>
    </source>
</evidence>
<dbReference type="Proteomes" id="UP000065641">
    <property type="component" value="Chromosome"/>
</dbReference>
<dbReference type="GO" id="GO:0009055">
    <property type="term" value="F:electron transfer activity"/>
    <property type="evidence" value="ECO:0007669"/>
    <property type="project" value="InterPro"/>
</dbReference>
<feature type="chain" id="PRO_5006601316" evidence="8">
    <location>
        <begin position="24"/>
        <end position="159"/>
    </location>
</feature>
<evidence type="ECO:0000256" key="8">
    <source>
        <dbReference type="SAM" id="SignalP"/>
    </source>
</evidence>
<comment type="PTM">
    <text evidence="7">Binds 1 heme group per subunit.</text>
</comment>
<feature type="signal peptide" evidence="8">
    <location>
        <begin position="1"/>
        <end position="23"/>
    </location>
</feature>
<evidence type="ECO:0000256" key="3">
    <source>
        <dbReference type="ARBA" id="ARBA00022723"/>
    </source>
</evidence>
<dbReference type="AlphaFoldDB" id="A0A0S2K9H5"/>
<feature type="binding site" description="covalent" evidence="7">
    <location>
        <position position="149"/>
    </location>
    <ligand>
        <name>heme c</name>
        <dbReference type="ChEBI" id="CHEBI:61717"/>
    </ligand>
</feature>
<reference evidence="9 10" key="1">
    <citation type="submission" date="2015-11" db="EMBL/GenBank/DDBJ databases">
        <authorList>
            <person name="Zhang Y."/>
            <person name="Guo Z."/>
        </authorList>
    </citation>
    <scope>NUCLEOTIDE SEQUENCE [LARGE SCALE GENOMIC DNA]</scope>
    <source>
        <strain evidence="9 10">KCTC 32221</strain>
    </source>
</reference>
<accession>A0A0S2K9H5</accession>
<evidence type="ECO:0000256" key="6">
    <source>
        <dbReference type="PIRSR" id="PIRSR000027-1"/>
    </source>
</evidence>
<evidence type="ECO:0000256" key="5">
    <source>
        <dbReference type="ARBA" id="ARBA00023004"/>
    </source>
</evidence>
<dbReference type="SUPFAM" id="SSF47175">
    <property type="entry name" value="Cytochromes"/>
    <property type="match status" value="1"/>
</dbReference>
<evidence type="ECO:0000256" key="7">
    <source>
        <dbReference type="PIRSR" id="PIRSR000027-2"/>
    </source>
</evidence>
<keyword evidence="4" id="KW-0249">Electron transport</keyword>
<evidence type="ECO:0000256" key="1">
    <source>
        <dbReference type="ARBA" id="ARBA00022448"/>
    </source>
</evidence>
<name>A0A0S2K9H5_9GAMM</name>
<keyword evidence="5 6" id="KW-0408">Iron</keyword>
<organism evidence="9 10">
    <name type="scientific">Pseudohongiella spirulinae</name>
    <dbReference type="NCBI Taxonomy" id="1249552"/>
    <lineage>
        <taxon>Bacteria</taxon>
        <taxon>Pseudomonadati</taxon>
        <taxon>Pseudomonadota</taxon>
        <taxon>Gammaproteobacteria</taxon>
        <taxon>Pseudomonadales</taxon>
        <taxon>Pseudohongiellaceae</taxon>
        <taxon>Pseudohongiella</taxon>
    </lineage>
</organism>
<dbReference type="Pfam" id="PF01322">
    <property type="entry name" value="Cytochrom_C_2"/>
    <property type="match status" value="1"/>
</dbReference>
<dbReference type="GO" id="GO:0020037">
    <property type="term" value="F:heme binding"/>
    <property type="evidence" value="ECO:0007669"/>
    <property type="project" value="InterPro"/>
</dbReference>
<dbReference type="PROSITE" id="PS51009">
    <property type="entry name" value="CYTCII"/>
    <property type="match status" value="1"/>
</dbReference>
<dbReference type="PIRSF" id="PIRSF000027">
    <property type="entry name" value="Cytc_c_prime"/>
    <property type="match status" value="1"/>
</dbReference>
<protein>
    <submittedName>
        <fullName evidence="9">Cytochrome c</fullName>
    </submittedName>
</protein>
<dbReference type="Gene3D" id="1.20.120.10">
    <property type="entry name" value="Cytochrome c/b562"/>
    <property type="match status" value="1"/>
</dbReference>